<dbReference type="InterPro" id="IPR036116">
    <property type="entry name" value="FN3_sf"/>
</dbReference>
<dbReference type="AlphaFoldDB" id="A0A7W8X0J0"/>
<sequence>MAITWGASKTGGSNGIRLGYEFTQSPATVGTGTSSVTVTLKLYIWTMGAISDSSNSLTVSGDFSFSGSVSVSTSSGSSWSTSNQQLIKTINRTFSPLYGGAVTSSFSGSLSGIEAVGGSVTATASGSTTTAKRPPYAPDAPTAVTVARTDSTRHTVSWTRTNATDPTKIYDTQTIQRADVLGSGSYVTISTLAGSSSSFVDTSTVSNKKYRYRVRANNDSGSSAWAYSPTFYTAPISPTDVKAAKSGGDITVSWTRRAHIEARYEVEDWANGVATTPTILTAANAASTVATSPDPAKTHAYQVRAFVDDATFGRLYSVYSARSATVQLMAPPNAPTNLAPSGNAADGAKAITLSWRHNPVDTTAQTYYSLRHRAVGASTWTTVAKTASPTQSYALTAGTYANGTSFEWQVQTWGDHATGSEWSAVAVVPLSATPIATILSPETVLGSKLTAQWAYADPESTNQSAYRVTLIQSGQTLETYTGSGSASSRALATRLDNGGTYTLKVAVRDGAGLWSADTSQVFTVSYAPPPSATATAIYDTSTGAAVVEVTIPGPGSGEVDAVTWHLERHTGAGDWVAVTNSISVTPGLSESVVDPLPAVNALNRYRVITTSELPSTATSAEVILDTSKHRGFVYVNAGPGFSQVIKFADFATASVNATRERVFNNFAGRSYPVATTGETRDKTVSVSGRLGDNSSTPSEVEALMDLAGTFCVRAPYMKQGAGGNVREFVQPNSGTALEFERIKGTVSLSFRKVDFIE</sequence>
<dbReference type="GO" id="GO:0000272">
    <property type="term" value="P:polysaccharide catabolic process"/>
    <property type="evidence" value="ECO:0007669"/>
    <property type="project" value="UniProtKB-KW"/>
</dbReference>
<evidence type="ECO:0000256" key="2">
    <source>
        <dbReference type="ARBA" id="ARBA00023326"/>
    </source>
</evidence>
<organism evidence="4 5">
    <name type="scientific">Neomicrococcus aestuarii</name>
    <dbReference type="NCBI Taxonomy" id="556325"/>
    <lineage>
        <taxon>Bacteria</taxon>
        <taxon>Bacillati</taxon>
        <taxon>Actinomycetota</taxon>
        <taxon>Actinomycetes</taxon>
        <taxon>Micrococcales</taxon>
        <taxon>Micrococcaceae</taxon>
        <taxon>Neomicrococcus</taxon>
    </lineage>
</organism>
<keyword evidence="2" id="KW-0624">Polysaccharide degradation</keyword>
<feature type="domain" description="Fibronectin type-III" evidence="3">
    <location>
        <begin position="140"/>
        <end position="236"/>
    </location>
</feature>
<comment type="caution">
    <text evidence="4">The sequence shown here is derived from an EMBL/GenBank/DDBJ whole genome shotgun (WGS) entry which is preliminary data.</text>
</comment>
<keyword evidence="2" id="KW-0119">Carbohydrate metabolism</keyword>
<dbReference type="PROSITE" id="PS50853">
    <property type="entry name" value="FN3"/>
    <property type="match status" value="1"/>
</dbReference>
<dbReference type="RefSeq" id="WP_183665815.1">
    <property type="nucleotide sequence ID" value="NZ_BAAARH010000002.1"/>
</dbReference>
<protein>
    <recommendedName>
        <fullName evidence="3">Fibronectin type-III domain-containing protein</fullName>
    </recommendedName>
</protein>
<evidence type="ECO:0000313" key="5">
    <source>
        <dbReference type="Proteomes" id="UP000580797"/>
    </source>
</evidence>
<dbReference type="SMART" id="SM00060">
    <property type="entry name" value="FN3"/>
    <property type="match status" value="3"/>
</dbReference>
<keyword evidence="1" id="KW-0326">Glycosidase</keyword>
<dbReference type="InterPro" id="IPR013783">
    <property type="entry name" value="Ig-like_fold"/>
</dbReference>
<evidence type="ECO:0000256" key="1">
    <source>
        <dbReference type="ARBA" id="ARBA00023295"/>
    </source>
</evidence>
<dbReference type="SUPFAM" id="SSF49265">
    <property type="entry name" value="Fibronectin type III"/>
    <property type="match status" value="3"/>
</dbReference>
<dbReference type="EMBL" id="JACHDR010000001">
    <property type="protein sequence ID" value="MBB5513485.1"/>
    <property type="molecule type" value="Genomic_DNA"/>
</dbReference>
<dbReference type="CDD" id="cd00063">
    <property type="entry name" value="FN3"/>
    <property type="match status" value="2"/>
</dbReference>
<evidence type="ECO:0000259" key="3">
    <source>
        <dbReference type="PROSITE" id="PS50853"/>
    </source>
</evidence>
<proteinExistence type="predicted"/>
<evidence type="ECO:0000313" key="4">
    <source>
        <dbReference type="EMBL" id="MBB5513485.1"/>
    </source>
</evidence>
<dbReference type="Proteomes" id="UP000580797">
    <property type="component" value="Unassembled WGS sequence"/>
</dbReference>
<dbReference type="GO" id="GO:0016798">
    <property type="term" value="F:hydrolase activity, acting on glycosyl bonds"/>
    <property type="evidence" value="ECO:0007669"/>
    <property type="project" value="UniProtKB-KW"/>
</dbReference>
<dbReference type="InterPro" id="IPR003961">
    <property type="entry name" value="FN3_dom"/>
</dbReference>
<accession>A0A7W8X0J0</accession>
<name>A0A7W8X0J0_9MICC</name>
<gene>
    <name evidence="4" type="ORF">HD598_002172</name>
</gene>
<keyword evidence="1" id="KW-0378">Hydrolase</keyword>
<dbReference type="Gene3D" id="2.60.40.10">
    <property type="entry name" value="Immunoglobulins"/>
    <property type="match status" value="2"/>
</dbReference>
<reference evidence="4 5" key="1">
    <citation type="submission" date="2020-08" db="EMBL/GenBank/DDBJ databases">
        <title>Sequencing the genomes of 1000 actinobacteria strains.</title>
        <authorList>
            <person name="Klenk H.-P."/>
        </authorList>
    </citation>
    <scope>NUCLEOTIDE SEQUENCE [LARGE SCALE GENOMIC DNA]</scope>
    <source>
        <strain evidence="4 5">DSM 105783</strain>
    </source>
</reference>